<accession>A0ABT9P896</accession>
<comment type="caution">
    <text evidence="2">The sequence shown here is derived from an EMBL/GenBank/DDBJ whole genome shotgun (WGS) entry which is preliminary data.</text>
</comment>
<dbReference type="InterPro" id="IPR008979">
    <property type="entry name" value="Galactose-bd-like_sf"/>
</dbReference>
<proteinExistence type="predicted"/>
<feature type="region of interest" description="Disordered" evidence="1">
    <location>
        <begin position="46"/>
        <end position="100"/>
    </location>
</feature>
<dbReference type="Gene3D" id="2.60.120.260">
    <property type="entry name" value="Galactose-binding domain-like"/>
    <property type="match status" value="1"/>
</dbReference>
<dbReference type="RefSeq" id="WP_307246029.1">
    <property type="nucleotide sequence ID" value="NZ_JAUSQZ010000001.1"/>
</dbReference>
<gene>
    <name evidence="2" type="ORF">J2S57_004393</name>
</gene>
<sequence>MTSRTRQSFTPWWGIGLLSLTVGASSLAVPALVPVRSAVEPAVVAATPTSGPTPPTPAVTTPTAPTPEVTTPAASPSAAEATTSSPVPSTTTRKPEPRATFEPVTINPWAKQHESDGIAVIDCPTCASGRRVQYLGQGHYVIVRLKDVAVSGRRTMTVIYTCACEDSPRDLDIMVNSDPVRRFSLKGAGSWEYPDRFTAKIDLVRGDNVIRFFNQQDPAPDLDQILVR</sequence>
<evidence type="ECO:0000313" key="2">
    <source>
        <dbReference type="EMBL" id="MDP9828644.1"/>
    </source>
</evidence>
<reference evidence="2 3" key="1">
    <citation type="submission" date="2023-07" db="EMBL/GenBank/DDBJ databases">
        <title>Sequencing the genomes of 1000 actinobacteria strains.</title>
        <authorList>
            <person name="Klenk H.-P."/>
        </authorList>
    </citation>
    <scope>NUCLEOTIDE SEQUENCE [LARGE SCALE GENOMIC DNA]</scope>
    <source>
        <strain evidence="2 3">DSM 44388</strain>
    </source>
</reference>
<dbReference type="SUPFAM" id="SSF49785">
    <property type="entry name" value="Galactose-binding domain-like"/>
    <property type="match status" value="1"/>
</dbReference>
<keyword evidence="3" id="KW-1185">Reference proteome</keyword>
<name>A0ABT9P896_9ACTN</name>
<dbReference type="EMBL" id="JAUSQZ010000001">
    <property type="protein sequence ID" value="MDP9828644.1"/>
    <property type="molecule type" value="Genomic_DNA"/>
</dbReference>
<dbReference type="Proteomes" id="UP001235712">
    <property type="component" value="Unassembled WGS sequence"/>
</dbReference>
<feature type="compositionally biased region" description="Low complexity" evidence="1">
    <location>
        <begin position="58"/>
        <end position="92"/>
    </location>
</feature>
<evidence type="ECO:0000313" key="3">
    <source>
        <dbReference type="Proteomes" id="UP001235712"/>
    </source>
</evidence>
<protein>
    <submittedName>
        <fullName evidence="2">Uncharacterized protein</fullName>
    </submittedName>
</protein>
<organism evidence="2 3">
    <name type="scientific">Kineosporia succinea</name>
    <dbReference type="NCBI Taxonomy" id="84632"/>
    <lineage>
        <taxon>Bacteria</taxon>
        <taxon>Bacillati</taxon>
        <taxon>Actinomycetota</taxon>
        <taxon>Actinomycetes</taxon>
        <taxon>Kineosporiales</taxon>
        <taxon>Kineosporiaceae</taxon>
        <taxon>Kineosporia</taxon>
    </lineage>
</organism>
<evidence type="ECO:0000256" key="1">
    <source>
        <dbReference type="SAM" id="MobiDB-lite"/>
    </source>
</evidence>